<dbReference type="EMBL" id="JANPWB010000001">
    <property type="protein sequence ID" value="KAJ1218544.1"/>
    <property type="molecule type" value="Genomic_DNA"/>
</dbReference>
<evidence type="ECO:0000256" key="1">
    <source>
        <dbReference type="SAM" id="MobiDB-lite"/>
    </source>
</evidence>
<proteinExistence type="predicted"/>
<feature type="compositionally biased region" description="Basic and acidic residues" evidence="1">
    <location>
        <begin position="95"/>
        <end position="104"/>
    </location>
</feature>
<protein>
    <submittedName>
        <fullName evidence="2">Uncharacterized protein</fullName>
    </submittedName>
</protein>
<keyword evidence="3" id="KW-1185">Reference proteome</keyword>
<dbReference type="Proteomes" id="UP001066276">
    <property type="component" value="Chromosome 1_1"/>
</dbReference>
<dbReference type="AlphaFoldDB" id="A0AAV7X399"/>
<organism evidence="2 3">
    <name type="scientific">Pleurodeles waltl</name>
    <name type="common">Iberian ribbed newt</name>
    <dbReference type="NCBI Taxonomy" id="8319"/>
    <lineage>
        <taxon>Eukaryota</taxon>
        <taxon>Metazoa</taxon>
        <taxon>Chordata</taxon>
        <taxon>Craniata</taxon>
        <taxon>Vertebrata</taxon>
        <taxon>Euteleostomi</taxon>
        <taxon>Amphibia</taxon>
        <taxon>Batrachia</taxon>
        <taxon>Caudata</taxon>
        <taxon>Salamandroidea</taxon>
        <taxon>Salamandridae</taxon>
        <taxon>Pleurodelinae</taxon>
        <taxon>Pleurodeles</taxon>
    </lineage>
</organism>
<feature type="compositionally biased region" description="Basic residues" evidence="1">
    <location>
        <begin position="79"/>
        <end position="91"/>
    </location>
</feature>
<evidence type="ECO:0000313" key="3">
    <source>
        <dbReference type="Proteomes" id="UP001066276"/>
    </source>
</evidence>
<evidence type="ECO:0000313" key="2">
    <source>
        <dbReference type="EMBL" id="KAJ1218544.1"/>
    </source>
</evidence>
<accession>A0AAV7X399</accession>
<name>A0AAV7X399_PLEWA</name>
<feature type="region of interest" description="Disordered" evidence="1">
    <location>
        <begin position="68"/>
        <end position="104"/>
    </location>
</feature>
<sequence length="104" mass="12083">MQRNFARRRLTRRLRCDCYFDTRPTGSTYSRPRTTQPDFQGRNQHSACRAGEISTQCPLDQRKACDFAPQAQDSTRRSWGTRKPHNPKRNQVRALKIDAKPSCA</sequence>
<gene>
    <name evidence="2" type="ORF">NDU88_006122</name>
</gene>
<comment type="caution">
    <text evidence="2">The sequence shown here is derived from an EMBL/GenBank/DDBJ whole genome shotgun (WGS) entry which is preliminary data.</text>
</comment>
<reference evidence="2" key="1">
    <citation type="journal article" date="2022" name="bioRxiv">
        <title>Sequencing and chromosome-scale assembly of the giantPleurodeles waltlgenome.</title>
        <authorList>
            <person name="Brown T."/>
            <person name="Elewa A."/>
            <person name="Iarovenko S."/>
            <person name="Subramanian E."/>
            <person name="Araus A.J."/>
            <person name="Petzold A."/>
            <person name="Susuki M."/>
            <person name="Suzuki K.-i.T."/>
            <person name="Hayashi T."/>
            <person name="Toyoda A."/>
            <person name="Oliveira C."/>
            <person name="Osipova E."/>
            <person name="Leigh N.D."/>
            <person name="Simon A."/>
            <person name="Yun M.H."/>
        </authorList>
    </citation>
    <scope>NUCLEOTIDE SEQUENCE</scope>
    <source>
        <strain evidence="2">20211129_DDA</strain>
        <tissue evidence="2">Liver</tissue>
    </source>
</reference>